<feature type="domain" description="NAD-dependent epimerase/dehydratase" evidence="2">
    <location>
        <begin position="19"/>
        <end position="235"/>
    </location>
</feature>
<dbReference type="Proteomes" id="UP000012099">
    <property type="component" value="Unassembled WGS sequence"/>
</dbReference>
<dbReference type="PANTHER" id="PTHR11092:SF0">
    <property type="entry name" value="EPIMERASE FAMILY PROTEIN SDR39U1"/>
    <property type="match status" value="1"/>
</dbReference>
<keyword evidence="5" id="KW-1185">Reference proteome</keyword>
<dbReference type="SUPFAM" id="SSF51735">
    <property type="entry name" value="NAD(P)-binding Rossmann-fold domains"/>
    <property type="match status" value="1"/>
</dbReference>
<dbReference type="CDD" id="cd05242">
    <property type="entry name" value="SDR_a8"/>
    <property type="match status" value="1"/>
</dbReference>
<sequence>MGNQDFEPHKGESSMKVGIVGGTGLIGRNLAFRLLEMGHSVRILSRFSNIPVLFQSKKNLEIVGENFPKSESLKHLDAIINLAGSPIAGVRWTKKVKEEIRTSRVNYTENLVSSISKIAGALPKVLIQGSAIGYYGSYEYDTENFSEHSSSGKDFLSSLCVDWEKAAEPILKLGIRFVQVRTGVVLSPQGGALKSMLPSFRLGMGGTLGSGNQILSWIHIDDAVNAIICLLENSNLSGPFNLVAPSPVSNEIFSKTLAQILKRPAFFKVPATILKVLFEEGADVILKGQRVIPKKLQKSGFSFLYPELETALQNLLLRPGA</sequence>
<proteinExistence type="inferred from homology"/>
<evidence type="ECO:0000313" key="5">
    <source>
        <dbReference type="Proteomes" id="UP000012099"/>
    </source>
</evidence>
<name>A0ABP2T531_9LEPT</name>
<dbReference type="InterPro" id="IPR010099">
    <property type="entry name" value="SDR39U1"/>
</dbReference>
<dbReference type="InterPro" id="IPR001509">
    <property type="entry name" value="Epimerase_deHydtase"/>
</dbReference>
<accession>A0ABP2T531</accession>
<dbReference type="NCBIfam" id="TIGR01777">
    <property type="entry name" value="yfcH"/>
    <property type="match status" value="1"/>
</dbReference>
<feature type="domain" description="DUF1731" evidence="3">
    <location>
        <begin position="269"/>
        <end position="315"/>
    </location>
</feature>
<dbReference type="Gene3D" id="3.40.50.720">
    <property type="entry name" value="NAD(P)-binding Rossmann-like Domain"/>
    <property type="match status" value="1"/>
</dbReference>
<comment type="similarity">
    <text evidence="1">Belongs to the NAD(P)-dependent epimerase/dehydratase family. SDR39U1 subfamily.</text>
</comment>
<dbReference type="Pfam" id="PF08338">
    <property type="entry name" value="DUF1731"/>
    <property type="match status" value="1"/>
</dbReference>
<dbReference type="InterPro" id="IPR036291">
    <property type="entry name" value="NAD(P)-bd_dom_sf"/>
</dbReference>
<reference evidence="4 5" key="1">
    <citation type="submission" date="2013-01" db="EMBL/GenBank/DDBJ databases">
        <authorList>
            <person name="Harkins D.M."/>
            <person name="Durkin A.S."/>
            <person name="Brinkac L.M."/>
            <person name="Haft D.H."/>
            <person name="Selengut J.D."/>
            <person name="Sanka R."/>
            <person name="DePew J."/>
            <person name="Purushe J."/>
            <person name="Whelen A.C."/>
            <person name="Vinetz J.M."/>
            <person name="Sutton G.G."/>
            <person name="Nierman W.C."/>
            <person name="Fouts D.E."/>
        </authorList>
    </citation>
    <scope>NUCLEOTIDE SEQUENCE [LARGE SCALE GENOMIC DNA]</scope>
    <source>
        <strain evidence="4 5">2007001578</strain>
    </source>
</reference>
<comment type="caution">
    <text evidence="4">The sequence shown here is derived from an EMBL/GenBank/DDBJ whole genome shotgun (WGS) entry which is preliminary data.</text>
</comment>
<evidence type="ECO:0000256" key="1">
    <source>
        <dbReference type="ARBA" id="ARBA00009353"/>
    </source>
</evidence>
<dbReference type="PANTHER" id="PTHR11092">
    <property type="entry name" value="SUGAR NUCLEOTIDE EPIMERASE RELATED"/>
    <property type="match status" value="1"/>
</dbReference>
<protein>
    <submittedName>
        <fullName evidence="4">TIGR01777 family protein</fullName>
    </submittedName>
</protein>
<evidence type="ECO:0000259" key="3">
    <source>
        <dbReference type="Pfam" id="PF08338"/>
    </source>
</evidence>
<evidence type="ECO:0000259" key="2">
    <source>
        <dbReference type="Pfam" id="PF01370"/>
    </source>
</evidence>
<gene>
    <name evidence="4" type="ORF">LEP1GSC035_4300</name>
</gene>
<evidence type="ECO:0000313" key="4">
    <source>
        <dbReference type="EMBL" id="EMM99267.1"/>
    </source>
</evidence>
<dbReference type="Pfam" id="PF01370">
    <property type="entry name" value="Epimerase"/>
    <property type="match status" value="1"/>
</dbReference>
<dbReference type="InterPro" id="IPR013549">
    <property type="entry name" value="DUF1731"/>
</dbReference>
<organism evidence="4 5">
    <name type="scientific">Leptospira noguchii str. 2007001578</name>
    <dbReference type="NCBI Taxonomy" id="1049974"/>
    <lineage>
        <taxon>Bacteria</taxon>
        <taxon>Pseudomonadati</taxon>
        <taxon>Spirochaetota</taxon>
        <taxon>Spirochaetia</taxon>
        <taxon>Leptospirales</taxon>
        <taxon>Leptospiraceae</taxon>
        <taxon>Leptospira</taxon>
    </lineage>
</organism>
<dbReference type="EMBL" id="AHMH02000125">
    <property type="protein sequence ID" value="EMM99267.1"/>
    <property type="molecule type" value="Genomic_DNA"/>
</dbReference>